<dbReference type="InterPro" id="IPR058912">
    <property type="entry name" value="HTH_animal"/>
</dbReference>
<feature type="compositionally biased region" description="Polar residues" evidence="1">
    <location>
        <begin position="80"/>
        <end position="90"/>
    </location>
</feature>
<dbReference type="PANTHER" id="PTHR21301:SF10">
    <property type="entry name" value="REVERSE TRANSCRIPTASE DOMAIN-CONTAINING PROTEIN"/>
    <property type="match status" value="1"/>
</dbReference>
<name>A0A0K8SXY9_LYGHE</name>
<dbReference type="Pfam" id="PF26215">
    <property type="entry name" value="HTH_animal"/>
    <property type="match status" value="1"/>
</dbReference>
<dbReference type="PANTHER" id="PTHR21301">
    <property type="entry name" value="REVERSE TRANSCRIPTASE"/>
    <property type="match status" value="1"/>
</dbReference>
<feature type="compositionally biased region" description="Polar residues" evidence="1">
    <location>
        <begin position="57"/>
        <end position="70"/>
    </location>
</feature>
<proteinExistence type="predicted"/>
<dbReference type="AlphaFoldDB" id="A0A0K8SXY9"/>
<dbReference type="InterPro" id="IPR000477">
    <property type="entry name" value="RT_dom"/>
</dbReference>
<evidence type="ECO:0000313" key="3">
    <source>
        <dbReference type="EMBL" id="JAG58021.1"/>
    </source>
</evidence>
<dbReference type="PROSITE" id="PS50878">
    <property type="entry name" value="RT_POL"/>
    <property type="match status" value="1"/>
</dbReference>
<accession>A0A0K8SXY9</accession>
<organism evidence="3">
    <name type="scientific">Lygus hesperus</name>
    <name type="common">Western plant bug</name>
    <dbReference type="NCBI Taxonomy" id="30085"/>
    <lineage>
        <taxon>Eukaryota</taxon>
        <taxon>Metazoa</taxon>
        <taxon>Ecdysozoa</taxon>
        <taxon>Arthropoda</taxon>
        <taxon>Hexapoda</taxon>
        <taxon>Insecta</taxon>
        <taxon>Pterygota</taxon>
        <taxon>Neoptera</taxon>
        <taxon>Paraneoptera</taxon>
        <taxon>Hemiptera</taxon>
        <taxon>Heteroptera</taxon>
        <taxon>Panheteroptera</taxon>
        <taxon>Cimicomorpha</taxon>
        <taxon>Miridae</taxon>
        <taxon>Mirini</taxon>
        <taxon>Lygus</taxon>
    </lineage>
</organism>
<dbReference type="EMBL" id="GBRD01007800">
    <property type="protein sequence ID" value="JAG58021.1"/>
    <property type="molecule type" value="Transcribed_RNA"/>
</dbReference>
<feature type="domain" description="Reverse transcriptase" evidence="2">
    <location>
        <begin position="286"/>
        <end position="548"/>
    </location>
</feature>
<evidence type="ECO:0000259" key="2">
    <source>
        <dbReference type="PROSITE" id="PS50878"/>
    </source>
</evidence>
<dbReference type="Pfam" id="PF00078">
    <property type="entry name" value="RVT_1"/>
    <property type="match status" value="1"/>
</dbReference>
<feature type="non-terminal residue" evidence="3">
    <location>
        <position position="1"/>
    </location>
</feature>
<protein>
    <recommendedName>
        <fullName evidence="2">Reverse transcriptase domain-containing protein</fullName>
    </recommendedName>
</protein>
<evidence type="ECO:0000256" key="1">
    <source>
        <dbReference type="SAM" id="MobiDB-lite"/>
    </source>
</evidence>
<sequence>LRKLSALYVQHLRRGFPLQLIKPPLRHRLSEPRRHLQHNQPAFDHVNQRRDEPVSQEIRQPQAEQANRQAYENADPQEVTHPSTNANVCNLSSRPLSEVETRLLSKGLTFTPTPRPDHIKLHEDIQEFCWRLRVKYYWHNNADSNQNGEALHTSLQKFKPPSNFDPKILHDTRLPPTHPLERYISALLQRTSSATFLDSLTPRDNLSVHERTTLKSLKSDASIKIMPADKGSTVVIMNTTDYEREAIRQLSDRRFYETVDGDPTLRLAIDLKRYIKTNGRIEGLSARDIDLLVPDEPQCPDFYLLPKIHKSYSLPDRPPPGRPIVASFGCVTERISAYVDSYLQPIVQSQASFIKDTHHFLSVLRETRVPEGAILVTIDVNSLYTEIPHNEGLGALQRFLQERSEPRVPSTNFLVKLAECVLTMNVFKFADQMYLQKRGTAMGTRMAPSYANLFMADLESGFLASRERTPLMWKRFIDDIFMIWTHGEEELELFLQDLNTRFSVKFTWSYSVSTATFLDVDIMLHNGNVSTSVHVKPTNKQLYLHYDSCHPPHTKRSIPRSLSIRGHRICSDRENLEGYLSSVGTKLMERGYPRRLVEDRMVPAHVNHQQRPQPTSDRVPLVTTFFFGVQKINGILRELQPILNSNSLTRDVFKEFPRVAYRQGQNLGGILSHRHPRPQPPEVQEQGLHRCQRPRCKLCEIVIEDPNFTSPNTTHSYRCRGSAECQSRMCVYQLICKKCTEEQTRSFYVGKASQLNLRMNNHRASLNQSQQLPVMLHARSHGSTVTFNECYGVKVLKKMPQPTNDRLLQQSERAHRLVLGSNWPPGLNLND</sequence>
<feature type="region of interest" description="Disordered" evidence="1">
    <location>
        <begin position="34"/>
        <end position="90"/>
    </location>
</feature>
<reference evidence="3" key="1">
    <citation type="submission" date="2014-09" db="EMBL/GenBank/DDBJ databases">
        <authorList>
            <person name="Magalhaes I.L.F."/>
            <person name="Oliveira U."/>
            <person name="Santos F.R."/>
            <person name="Vidigal T.H.D.A."/>
            <person name="Brescovit A.D."/>
            <person name="Santos A.J."/>
        </authorList>
    </citation>
    <scope>NUCLEOTIDE SEQUENCE</scope>
</reference>